<dbReference type="Proteomes" id="UP000515180">
    <property type="component" value="Unplaced"/>
</dbReference>
<evidence type="ECO:0000256" key="1">
    <source>
        <dbReference type="PROSITE-ProRule" id="PRU00047"/>
    </source>
</evidence>
<organism evidence="5 6">
    <name type="scientific">Bombus impatiens</name>
    <name type="common">Bumblebee</name>
    <dbReference type="NCBI Taxonomy" id="132113"/>
    <lineage>
        <taxon>Eukaryota</taxon>
        <taxon>Metazoa</taxon>
        <taxon>Ecdysozoa</taxon>
        <taxon>Arthropoda</taxon>
        <taxon>Hexapoda</taxon>
        <taxon>Insecta</taxon>
        <taxon>Pterygota</taxon>
        <taxon>Neoptera</taxon>
        <taxon>Endopterygota</taxon>
        <taxon>Hymenoptera</taxon>
        <taxon>Apocrita</taxon>
        <taxon>Aculeata</taxon>
        <taxon>Apoidea</taxon>
        <taxon>Anthophila</taxon>
        <taxon>Apidae</taxon>
        <taxon>Bombus</taxon>
        <taxon>Pyrobombus</taxon>
    </lineage>
</organism>
<evidence type="ECO:0000313" key="5">
    <source>
        <dbReference type="Proteomes" id="UP000515180"/>
    </source>
</evidence>
<feature type="domain" description="SAP" evidence="4">
    <location>
        <begin position="84"/>
        <end position="118"/>
    </location>
</feature>
<dbReference type="SUPFAM" id="SSF57756">
    <property type="entry name" value="Retrovirus zinc finger-like domains"/>
    <property type="match status" value="1"/>
</dbReference>
<dbReference type="KEGG" id="bim:105680831"/>
<dbReference type="InterPro" id="IPR001878">
    <property type="entry name" value="Znf_CCHC"/>
</dbReference>
<feature type="region of interest" description="Disordered" evidence="2">
    <location>
        <begin position="117"/>
        <end position="153"/>
    </location>
</feature>
<dbReference type="GO" id="GO:0003676">
    <property type="term" value="F:nucleic acid binding"/>
    <property type="evidence" value="ECO:0007669"/>
    <property type="project" value="InterPro"/>
</dbReference>
<dbReference type="InterPro" id="IPR036361">
    <property type="entry name" value="SAP_dom_sf"/>
</dbReference>
<accession>A0A6P3UUK7</accession>
<dbReference type="Gene3D" id="2.40.70.10">
    <property type="entry name" value="Acid Proteases"/>
    <property type="match status" value="1"/>
</dbReference>
<dbReference type="Gene3D" id="4.10.60.10">
    <property type="entry name" value="Zinc finger, CCHC-type"/>
    <property type="match status" value="1"/>
</dbReference>
<dbReference type="InterPro" id="IPR003034">
    <property type="entry name" value="SAP_dom"/>
</dbReference>
<dbReference type="PROSITE" id="PS50800">
    <property type="entry name" value="SAP"/>
    <property type="match status" value="1"/>
</dbReference>
<dbReference type="PROSITE" id="PS50158">
    <property type="entry name" value="ZF_CCHC"/>
    <property type="match status" value="1"/>
</dbReference>
<keyword evidence="1" id="KW-0863">Zinc-finger</keyword>
<reference evidence="6" key="1">
    <citation type="submission" date="2025-08" db="UniProtKB">
        <authorList>
            <consortium name="RefSeq"/>
        </authorList>
    </citation>
    <scope>IDENTIFICATION</scope>
</reference>
<dbReference type="GO" id="GO:0008270">
    <property type="term" value="F:zinc ion binding"/>
    <property type="evidence" value="ECO:0007669"/>
    <property type="project" value="UniProtKB-KW"/>
</dbReference>
<dbReference type="GeneID" id="105680831"/>
<dbReference type="CDD" id="cd00303">
    <property type="entry name" value="retropepsin_like"/>
    <property type="match status" value="1"/>
</dbReference>
<dbReference type="AlphaFoldDB" id="A0A6P3UUK7"/>
<keyword evidence="5" id="KW-1185">Reference proteome</keyword>
<dbReference type="RefSeq" id="XP_012241486.1">
    <property type="nucleotide sequence ID" value="XM_012386063.1"/>
</dbReference>
<keyword evidence="1" id="KW-0479">Metal-binding</keyword>
<dbReference type="InterPro" id="IPR021109">
    <property type="entry name" value="Peptidase_aspartic_dom_sf"/>
</dbReference>
<protein>
    <submittedName>
        <fullName evidence="6">Uncharacterized protein LOC105680831</fullName>
    </submittedName>
</protein>
<feature type="region of interest" description="Disordered" evidence="2">
    <location>
        <begin position="48"/>
        <end position="82"/>
    </location>
</feature>
<proteinExistence type="predicted"/>
<dbReference type="SMART" id="SM00343">
    <property type="entry name" value="ZnF_C2HC"/>
    <property type="match status" value="2"/>
</dbReference>
<dbReference type="Pfam" id="PF00098">
    <property type="entry name" value="zf-CCHC"/>
    <property type="match status" value="1"/>
</dbReference>
<name>A0A6P3UUK7_BOMIM</name>
<evidence type="ECO:0000259" key="4">
    <source>
        <dbReference type="PROSITE" id="PS50800"/>
    </source>
</evidence>
<evidence type="ECO:0000256" key="2">
    <source>
        <dbReference type="SAM" id="MobiDB-lite"/>
    </source>
</evidence>
<dbReference type="InterPro" id="IPR036875">
    <property type="entry name" value="Znf_CCHC_sf"/>
</dbReference>
<sequence length="722" mass="84190">MANCEEEQFSSEETLTLEESRNKLAQMNLPISGARSVLVARLNRAISAGQSNLKEQVSGERSVEKRGIGTKPKNKHDRDVDESLERLRAKELRERLASMRLETKGRKAELHERLRAALEEDASLEEETDYESETEEDEEDESERRRSVRDGNQNCDRCCRKTRRRTTLSFQDVQDALEVFTGENNENVNQWFRTFEETANFEKRKKREDEGCTAYMYRMLGIASHMDMEEAAKMRYIIEGITDKEVNKAILYGARSMKELKENLIIYEEQKSRIAESSVRQVRPEDNRKYSQSASVVKYRRCHNCDDKEHASADCPNKSRGPRCFKCREFGHISTNCANILKVKTRCDGWRNGNKGGVKQIKIMDKNVVAKIDTGSDLNLVRMNMLRRVVMGGGMKIKEIKTMDKNAVAKIDTGSDLNLVRMSMYLRLGAPQLENRIIKFDSIGAVNVHTMGRFKTEIMIEGLKATLDFDVVRDNYLEHDVLLGIELTEQMEIRVKNKQVKFIQIKKEQRVNQCAVEDSEWNEVLNIDVCSEQDDRDKVELDHIVDRKIRDDIKNLISEYTVTKTRDTGVRVKIILEDDAPVYQNRRRLSAERRKQEIEILWKERDLERERITKAANQEDQAEQSLISVVKEYEQYGEKMQKTVTDAEVAFSKLLEEKNALALQLEEEKRKCEDLWFRFEEESVNKDDIQNERREQFVINTVDENKIKDIEKLLLEERERVS</sequence>
<feature type="compositionally biased region" description="Basic and acidic residues" evidence="2">
    <location>
        <begin position="57"/>
        <end position="67"/>
    </location>
</feature>
<dbReference type="SMART" id="SM00513">
    <property type="entry name" value="SAP"/>
    <property type="match status" value="2"/>
</dbReference>
<dbReference type="OrthoDB" id="7693469at2759"/>
<dbReference type="Pfam" id="PF02037">
    <property type="entry name" value="SAP"/>
    <property type="match status" value="1"/>
</dbReference>
<dbReference type="SUPFAM" id="SSF68906">
    <property type="entry name" value="SAP domain"/>
    <property type="match status" value="1"/>
</dbReference>
<feature type="domain" description="CCHC-type" evidence="3">
    <location>
        <begin position="323"/>
        <end position="337"/>
    </location>
</feature>
<evidence type="ECO:0000259" key="3">
    <source>
        <dbReference type="PROSITE" id="PS50158"/>
    </source>
</evidence>
<evidence type="ECO:0000313" key="6">
    <source>
        <dbReference type="RefSeq" id="XP_012241486.1"/>
    </source>
</evidence>
<gene>
    <name evidence="6" type="primary">LOC105680831</name>
</gene>
<keyword evidence="1" id="KW-0862">Zinc</keyword>
<dbReference type="Gene3D" id="1.10.720.30">
    <property type="entry name" value="SAP domain"/>
    <property type="match status" value="1"/>
</dbReference>
<feature type="compositionally biased region" description="Acidic residues" evidence="2">
    <location>
        <begin position="119"/>
        <end position="141"/>
    </location>
</feature>